<dbReference type="InterPro" id="IPR051264">
    <property type="entry name" value="FAD-oxidored/transferase_4"/>
</dbReference>
<evidence type="ECO:0000256" key="3">
    <source>
        <dbReference type="ARBA" id="ARBA00022630"/>
    </source>
</evidence>
<dbReference type="FunFam" id="1.10.45.10:FF:000001">
    <property type="entry name" value="D-lactate dehydrogenase mitochondrial"/>
    <property type="match status" value="1"/>
</dbReference>
<protein>
    <recommendedName>
        <fullName evidence="7">FAD-binding oxidoreductase/transferase type 4 C-terminal domain-containing protein</fullName>
    </recommendedName>
</protein>
<dbReference type="GO" id="GO:0050660">
    <property type="term" value="F:flavin adenine dinucleotide binding"/>
    <property type="evidence" value="ECO:0007669"/>
    <property type="project" value="InterPro"/>
</dbReference>
<comment type="catalytic activity">
    <reaction evidence="6">
        <text>(R)-lactate + 2 Fe(III)-[cytochrome c] = 2 Fe(II)-[cytochrome c] + pyruvate + 2 H(+)</text>
        <dbReference type="Rhea" id="RHEA:13521"/>
        <dbReference type="Rhea" id="RHEA-COMP:10350"/>
        <dbReference type="Rhea" id="RHEA-COMP:14399"/>
        <dbReference type="ChEBI" id="CHEBI:15361"/>
        <dbReference type="ChEBI" id="CHEBI:15378"/>
        <dbReference type="ChEBI" id="CHEBI:16004"/>
        <dbReference type="ChEBI" id="CHEBI:29033"/>
        <dbReference type="ChEBI" id="CHEBI:29034"/>
        <dbReference type="EC" id="1.1.2.4"/>
    </reaction>
</comment>
<evidence type="ECO:0000259" key="7">
    <source>
        <dbReference type="Pfam" id="PF02913"/>
    </source>
</evidence>
<comment type="similarity">
    <text evidence="2">Belongs to the FAD-binding oxidoreductase/transferase type 4 family.</text>
</comment>
<comment type="cofactor">
    <cofactor evidence="1">
        <name>FAD</name>
        <dbReference type="ChEBI" id="CHEBI:57692"/>
    </cofactor>
</comment>
<sequence>VLAQDETQAKALWSWREGIPECLGHWGGTYKYDVSIPIADMYKLVEDTNERMQAAGLVGDTDEFPVVGVVGYGHMGDSNLHLNAAVRRYDPRVEEVLEPFVYEWIQKRNGSISAEHGLGVAKKKFIGYSRSDSMIGLMKGIKNLYDPV</sequence>
<dbReference type="PANTHER" id="PTHR43716">
    <property type="entry name" value="D-2-HYDROXYGLUTARATE DEHYDROGENASE, MITOCHONDRIAL"/>
    <property type="match status" value="1"/>
</dbReference>
<feature type="domain" description="FAD-binding oxidoreductase/transferase type 4 C-terminal" evidence="7">
    <location>
        <begin position="2"/>
        <end position="147"/>
    </location>
</feature>
<dbReference type="FunFam" id="3.30.70.2740:FF:000002">
    <property type="entry name" value="D-2-hydroxyglutarate dehydrogenase mitochondrial"/>
    <property type="match status" value="1"/>
</dbReference>
<keyword evidence="3" id="KW-0285">Flavoprotein</keyword>
<dbReference type="EMBL" id="CVQI01034897">
    <property type="protein sequence ID" value="CRK45529.1"/>
    <property type="molecule type" value="Genomic_DNA"/>
</dbReference>
<dbReference type="InterPro" id="IPR016164">
    <property type="entry name" value="FAD-linked_Oxase-like_C"/>
</dbReference>
<dbReference type="Pfam" id="PF02913">
    <property type="entry name" value="FAD-oxidase_C"/>
    <property type="match status" value="1"/>
</dbReference>
<gene>
    <name evidence="8" type="ORF">BN1723_019761</name>
</gene>
<dbReference type="AlphaFoldDB" id="A0A0G4NGJ5"/>
<dbReference type="Gene3D" id="3.30.70.2740">
    <property type="match status" value="1"/>
</dbReference>
<evidence type="ECO:0000313" key="8">
    <source>
        <dbReference type="EMBL" id="CRK45529.1"/>
    </source>
</evidence>
<evidence type="ECO:0000313" key="9">
    <source>
        <dbReference type="Proteomes" id="UP000045706"/>
    </source>
</evidence>
<evidence type="ECO:0000256" key="5">
    <source>
        <dbReference type="ARBA" id="ARBA00023002"/>
    </source>
</evidence>
<dbReference type="InterPro" id="IPR004113">
    <property type="entry name" value="FAD-bd_oxidored_4_C"/>
</dbReference>
<keyword evidence="5" id="KW-0560">Oxidoreductase</keyword>
<evidence type="ECO:0000256" key="6">
    <source>
        <dbReference type="ARBA" id="ARBA00051436"/>
    </source>
</evidence>
<dbReference type="PANTHER" id="PTHR43716:SF1">
    <property type="entry name" value="D-2-HYDROXYGLUTARATE DEHYDROGENASE, MITOCHONDRIAL"/>
    <property type="match status" value="1"/>
</dbReference>
<dbReference type="Gene3D" id="1.10.45.10">
    <property type="entry name" value="Vanillyl-alcohol Oxidase, Chain A, domain 4"/>
    <property type="match status" value="1"/>
</dbReference>
<proteinExistence type="inferred from homology"/>
<reference evidence="9" key="1">
    <citation type="submission" date="2015-05" db="EMBL/GenBank/DDBJ databases">
        <authorList>
            <person name="Fogelqvist Johan"/>
        </authorList>
    </citation>
    <scope>NUCLEOTIDE SEQUENCE [LARGE SCALE GENOMIC DNA]</scope>
</reference>
<evidence type="ECO:0000256" key="2">
    <source>
        <dbReference type="ARBA" id="ARBA00008000"/>
    </source>
</evidence>
<accession>A0A0G4NGJ5</accession>
<feature type="non-terminal residue" evidence="8">
    <location>
        <position position="148"/>
    </location>
</feature>
<organism evidence="8 9">
    <name type="scientific">Verticillium longisporum</name>
    <name type="common">Verticillium dahliae var. longisporum</name>
    <dbReference type="NCBI Taxonomy" id="100787"/>
    <lineage>
        <taxon>Eukaryota</taxon>
        <taxon>Fungi</taxon>
        <taxon>Dikarya</taxon>
        <taxon>Ascomycota</taxon>
        <taxon>Pezizomycotina</taxon>
        <taxon>Sordariomycetes</taxon>
        <taxon>Hypocreomycetidae</taxon>
        <taxon>Glomerellales</taxon>
        <taxon>Plectosphaerellaceae</taxon>
        <taxon>Verticillium</taxon>
    </lineage>
</organism>
<evidence type="ECO:0000256" key="1">
    <source>
        <dbReference type="ARBA" id="ARBA00001974"/>
    </source>
</evidence>
<dbReference type="SUPFAM" id="SSF55103">
    <property type="entry name" value="FAD-linked oxidases, C-terminal domain"/>
    <property type="match status" value="1"/>
</dbReference>
<dbReference type="GO" id="GO:0004458">
    <property type="term" value="F:D-lactate dehydrogenase (cytochrome) activity"/>
    <property type="evidence" value="ECO:0007669"/>
    <property type="project" value="UniProtKB-EC"/>
</dbReference>
<keyword evidence="4" id="KW-0274">FAD</keyword>
<feature type="non-terminal residue" evidence="8">
    <location>
        <position position="1"/>
    </location>
</feature>
<name>A0A0G4NGJ5_VERLO</name>
<dbReference type="GO" id="GO:0005739">
    <property type="term" value="C:mitochondrion"/>
    <property type="evidence" value="ECO:0007669"/>
    <property type="project" value="TreeGrafter"/>
</dbReference>
<evidence type="ECO:0000256" key="4">
    <source>
        <dbReference type="ARBA" id="ARBA00022827"/>
    </source>
</evidence>
<dbReference type="InterPro" id="IPR016171">
    <property type="entry name" value="Vanillyl_alc_oxidase_C-sub2"/>
</dbReference>
<dbReference type="Proteomes" id="UP000045706">
    <property type="component" value="Unassembled WGS sequence"/>
</dbReference>